<protein>
    <submittedName>
        <fullName evidence="1">Uncharacterized protein</fullName>
    </submittedName>
</protein>
<organism evidence="1 2">
    <name type="scientific">Mucilaginibacter celer</name>
    <dbReference type="NCBI Taxonomy" id="2305508"/>
    <lineage>
        <taxon>Bacteria</taxon>
        <taxon>Pseudomonadati</taxon>
        <taxon>Bacteroidota</taxon>
        <taxon>Sphingobacteriia</taxon>
        <taxon>Sphingobacteriales</taxon>
        <taxon>Sphingobacteriaceae</taxon>
        <taxon>Mucilaginibacter</taxon>
    </lineage>
</organism>
<dbReference type="EMBL" id="CP032869">
    <property type="protein sequence ID" value="AYL96908.1"/>
    <property type="molecule type" value="Genomic_DNA"/>
</dbReference>
<sequence>MVSCTRFYGYTLNIESTAKQLNSFQFYLQNVDVYLQEWRGSVGTVLTLSDKLSKFAYKDW</sequence>
<dbReference type="AlphaFoldDB" id="A0A494W009"/>
<dbReference type="Proteomes" id="UP000270046">
    <property type="component" value="Chromosome"/>
</dbReference>
<keyword evidence="2" id="KW-1185">Reference proteome</keyword>
<gene>
    <name evidence="1" type="ORF">HYN43_017055</name>
</gene>
<reference evidence="1 2" key="1">
    <citation type="submission" date="2018-10" db="EMBL/GenBank/DDBJ databases">
        <title>Genome sequencing of Mucilaginibacter sp. HYN0043.</title>
        <authorList>
            <person name="Kim M."/>
            <person name="Yi H."/>
        </authorList>
    </citation>
    <scope>NUCLEOTIDE SEQUENCE [LARGE SCALE GENOMIC DNA]</scope>
    <source>
        <strain evidence="1 2">HYN0043</strain>
    </source>
</reference>
<dbReference type="KEGG" id="muh:HYN43_017055"/>
<accession>A0A494W009</accession>
<name>A0A494W009_9SPHI</name>
<proteinExistence type="predicted"/>
<evidence type="ECO:0000313" key="1">
    <source>
        <dbReference type="EMBL" id="AYL96908.1"/>
    </source>
</evidence>
<evidence type="ECO:0000313" key="2">
    <source>
        <dbReference type="Proteomes" id="UP000270046"/>
    </source>
</evidence>